<comment type="caution">
    <text evidence="4">The sequence shown here is derived from an EMBL/GenBank/DDBJ whole genome shotgun (WGS) entry which is preliminary data.</text>
</comment>
<keyword evidence="5" id="KW-1185">Reference proteome</keyword>
<feature type="compositionally biased region" description="Low complexity" evidence="1">
    <location>
        <begin position="299"/>
        <end position="331"/>
    </location>
</feature>
<evidence type="ECO:0000256" key="1">
    <source>
        <dbReference type="SAM" id="MobiDB-lite"/>
    </source>
</evidence>
<evidence type="ECO:0000256" key="2">
    <source>
        <dbReference type="SAM" id="Phobius"/>
    </source>
</evidence>
<feature type="compositionally biased region" description="Low complexity" evidence="1">
    <location>
        <begin position="214"/>
        <end position="241"/>
    </location>
</feature>
<organism evidence="4 5">
    <name type="scientific">Actinomadura vinacea</name>
    <dbReference type="NCBI Taxonomy" id="115336"/>
    <lineage>
        <taxon>Bacteria</taxon>
        <taxon>Bacillati</taxon>
        <taxon>Actinomycetota</taxon>
        <taxon>Actinomycetes</taxon>
        <taxon>Streptosporangiales</taxon>
        <taxon>Thermomonosporaceae</taxon>
        <taxon>Actinomadura</taxon>
    </lineage>
</organism>
<evidence type="ECO:0000313" key="5">
    <source>
        <dbReference type="Proteomes" id="UP001501231"/>
    </source>
</evidence>
<name>A0ABN3IZB2_9ACTN</name>
<dbReference type="EMBL" id="BAAARW010000012">
    <property type="protein sequence ID" value="GAA2418240.1"/>
    <property type="molecule type" value="Genomic_DNA"/>
</dbReference>
<keyword evidence="2" id="KW-1133">Transmembrane helix</keyword>
<dbReference type="InterPro" id="IPR001919">
    <property type="entry name" value="CBD2"/>
</dbReference>
<feature type="compositionally biased region" description="Pro residues" evidence="1">
    <location>
        <begin position="203"/>
        <end position="213"/>
    </location>
</feature>
<feature type="compositionally biased region" description="Low complexity" evidence="1">
    <location>
        <begin position="132"/>
        <end position="143"/>
    </location>
</feature>
<dbReference type="InterPro" id="IPR008965">
    <property type="entry name" value="CBM2/CBM3_carb-bd_dom_sf"/>
</dbReference>
<feature type="compositionally biased region" description="Pro residues" evidence="1">
    <location>
        <begin position="287"/>
        <end position="298"/>
    </location>
</feature>
<dbReference type="Proteomes" id="UP001501231">
    <property type="component" value="Unassembled WGS sequence"/>
</dbReference>
<proteinExistence type="predicted"/>
<dbReference type="SMART" id="SM00637">
    <property type="entry name" value="CBD_II"/>
    <property type="match status" value="1"/>
</dbReference>
<feature type="region of interest" description="Disordered" evidence="1">
    <location>
        <begin position="272"/>
        <end position="350"/>
    </location>
</feature>
<dbReference type="PROSITE" id="PS51173">
    <property type="entry name" value="CBM2"/>
    <property type="match status" value="1"/>
</dbReference>
<dbReference type="Gene3D" id="2.60.40.290">
    <property type="match status" value="1"/>
</dbReference>
<feature type="transmembrane region" description="Helical" evidence="2">
    <location>
        <begin position="246"/>
        <end position="269"/>
    </location>
</feature>
<reference evidence="4 5" key="1">
    <citation type="journal article" date="2019" name="Int. J. Syst. Evol. Microbiol.">
        <title>The Global Catalogue of Microorganisms (GCM) 10K type strain sequencing project: providing services to taxonomists for standard genome sequencing and annotation.</title>
        <authorList>
            <consortium name="The Broad Institute Genomics Platform"/>
            <consortium name="The Broad Institute Genome Sequencing Center for Infectious Disease"/>
            <person name="Wu L."/>
            <person name="Ma J."/>
        </authorList>
    </citation>
    <scope>NUCLEOTIDE SEQUENCE [LARGE SCALE GENOMIC DNA]</scope>
    <source>
        <strain evidence="4 5">JCM 3325</strain>
    </source>
</reference>
<keyword evidence="2" id="KW-0472">Membrane</keyword>
<dbReference type="InterPro" id="IPR012291">
    <property type="entry name" value="CBM2_carb-bd_dom_sf"/>
</dbReference>
<protein>
    <recommendedName>
        <fullName evidence="3">CBM2 domain-containing protein</fullName>
    </recommendedName>
</protein>
<dbReference type="SUPFAM" id="SSF49384">
    <property type="entry name" value="Carbohydrate-binding domain"/>
    <property type="match status" value="1"/>
</dbReference>
<evidence type="ECO:0000259" key="3">
    <source>
        <dbReference type="PROSITE" id="PS51173"/>
    </source>
</evidence>
<feature type="region of interest" description="Disordered" evidence="1">
    <location>
        <begin position="1"/>
        <end position="241"/>
    </location>
</feature>
<feature type="compositionally biased region" description="Basic and acidic residues" evidence="1">
    <location>
        <begin position="61"/>
        <end position="70"/>
    </location>
</feature>
<feature type="domain" description="CBM2" evidence="3">
    <location>
        <begin position="341"/>
        <end position="452"/>
    </location>
</feature>
<feature type="compositionally biased region" description="Basic and acidic residues" evidence="1">
    <location>
        <begin position="14"/>
        <end position="24"/>
    </location>
</feature>
<evidence type="ECO:0000313" key="4">
    <source>
        <dbReference type="EMBL" id="GAA2418240.1"/>
    </source>
</evidence>
<gene>
    <name evidence="4" type="ORF">GCM10010191_31190</name>
</gene>
<keyword evidence="2" id="KW-0812">Transmembrane</keyword>
<accession>A0ABN3IZB2</accession>
<sequence>MTELSAQEPGYVPPDHKSTTEFEIPKVTGAVQDETGPEPTDLAGDTVVDRPLPPAPADPEETGRDLRADDSTDSASTVVETPEPPSTVTDFTAEPEAVETDPEPEVPGTPIQLPVPPFARFGLDAEGPEPSPSAEEPAPAQTPSEPPPVVTAAAAEQGPWTEQFGAEEATGNAQAAPPAPDAPTGPTMPRRESGPAPAESPTSPAPPPAPLPALSPSVGLPPGTPVGPAAPAATAAAPAGKPRRPVLLAAVIAAMLVIGVGAIVTAIMASGSDDPDGRPAARSAPPATGPAPSSPPASGPSGAPSGPQSPGATAAPAPGADPGASEPAQAPGGAGGAVPPPPAAPAGPVVQGDGITYQLVQSDPGYYEGKFVFTNRSGRPMNDWTITFDAPGANVKNIWGARLTRGGDKVEIRNLENAPPVQPGATWEIQFGAEGTAANPRTCLVNGAPCGF</sequence>
<dbReference type="Pfam" id="PF00553">
    <property type="entry name" value="CBM_2"/>
    <property type="match status" value="1"/>
</dbReference>